<evidence type="ECO:0000256" key="2">
    <source>
        <dbReference type="ARBA" id="ARBA00004496"/>
    </source>
</evidence>
<dbReference type="Proteomes" id="UP000784294">
    <property type="component" value="Unassembled WGS sequence"/>
</dbReference>
<dbReference type="AlphaFoldDB" id="A0A448WXD7"/>
<dbReference type="PANTHER" id="PTHR12596">
    <property type="entry name" value="EXPORTIN 4,7-RELATED"/>
    <property type="match status" value="1"/>
</dbReference>
<dbReference type="InterPro" id="IPR044189">
    <property type="entry name" value="XPO4/7-like"/>
</dbReference>
<organism evidence="8 9">
    <name type="scientific">Protopolystoma xenopodis</name>
    <dbReference type="NCBI Taxonomy" id="117903"/>
    <lineage>
        <taxon>Eukaryota</taxon>
        <taxon>Metazoa</taxon>
        <taxon>Spiralia</taxon>
        <taxon>Lophotrochozoa</taxon>
        <taxon>Platyhelminthes</taxon>
        <taxon>Monogenea</taxon>
        <taxon>Polyopisthocotylea</taxon>
        <taxon>Polystomatidea</taxon>
        <taxon>Polystomatidae</taxon>
        <taxon>Protopolystoma</taxon>
    </lineage>
</organism>
<dbReference type="PANTHER" id="PTHR12596:SF2">
    <property type="entry name" value="EXPORTIN-7 ISOFORM X1"/>
    <property type="match status" value="1"/>
</dbReference>
<reference evidence="8" key="1">
    <citation type="submission" date="2018-11" db="EMBL/GenBank/DDBJ databases">
        <authorList>
            <consortium name="Pathogen Informatics"/>
        </authorList>
    </citation>
    <scope>NUCLEOTIDE SEQUENCE</scope>
</reference>
<comment type="subcellular location">
    <subcellularLocation>
        <location evidence="2">Cytoplasm</location>
    </subcellularLocation>
    <subcellularLocation>
        <location evidence="1">Nucleus</location>
    </subcellularLocation>
</comment>
<protein>
    <submittedName>
        <fullName evidence="8">Uncharacterized protein</fullName>
    </submittedName>
</protein>
<evidence type="ECO:0000256" key="7">
    <source>
        <dbReference type="ARBA" id="ARBA00023242"/>
    </source>
</evidence>
<keyword evidence="6" id="KW-0653">Protein transport</keyword>
<proteinExistence type="inferred from homology"/>
<dbReference type="EMBL" id="CAAALY010056836">
    <property type="protein sequence ID" value="VEL22518.1"/>
    <property type="molecule type" value="Genomic_DNA"/>
</dbReference>
<name>A0A448WXD7_9PLAT</name>
<comment type="caution">
    <text evidence="8">The sequence shown here is derived from an EMBL/GenBank/DDBJ whole genome shotgun (WGS) entry which is preliminary data.</text>
</comment>
<dbReference type="GO" id="GO:0005049">
    <property type="term" value="F:nuclear export signal receptor activity"/>
    <property type="evidence" value="ECO:0007669"/>
    <property type="project" value="InterPro"/>
</dbReference>
<evidence type="ECO:0000313" key="9">
    <source>
        <dbReference type="Proteomes" id="UP000784294"/>
    </source>
</evidence>
<dbReference type="GO" id="GO:0005643">
    <property type="term" value="C:nuclear pore"/>
    <property type="evidence" value="ECO:0007669"/>
    <property type="project" value="TreeGrafter"/>
</dbReference>
<dbReference type="OrthoDB" id="244158at2759"/>
<keyword evidence="9" id="KW-1185">Reference proteome</keyword>
<accession>A0A448WXD7</accession>
<dbReference type="GO" id="GO:0005737">
    <property type="term" value="C:cytoplasm"/>
    <property type="evidence" value="ECO:0007669"/>
    <property type="project" value="UniProtKB-SubCell"/>
</dbReference>
<keyword evidence="7" id="KW-0539">Nucleus</keyword>
<evidence type="ECO:0000256" key="5">
    <source>
        <dbReference type="ARBA" id="ARBA00022490"/>
    </source>
</evidence>
<sequence length="114" mass="12575">MIRAGLIGLAYDLRGVVSSLNTKHAYRLLLDWLYPTGLNLLTRGLELIARPLPETSNSGMGDRLVHLDIGMATALLKLLREVAQNREGRANFDARVPTGYLLLNEVSQTLVNFG</sequence>
<keyword evidence="4" id="KW-0813">Transport</keyword>
<evidence type="ECO:0000256" key="1">
    <source>
        <dbReference type="ARBA" id="ARBA00004123"/>
    </source>
</evidence>
<evidence type="ECO:0000256" key="4">
    <source>
        <dbReference type="ARBA" id="ARBA00022448"/>
    </source>
</evidence>
<dbReference type="GO" id="GO:0006611">
    <property type="term" value="P:protein export from nucleus"/>
    <property type="evidence" value="ECO:0007669"/>
    <property type="project" value="TreeGrafter"/>
</dbReference>
<comment type="similarity">
    <text evidence="3">Belongs to the exportin family.</text>
</comment>
<evidence type="ECO:0000256" key="6">
    <source>
        <dbReference type="ARBA" id="ARBA00022927"/>
    </source>
</evidence>
<evidence type="ECO:0000313" key="8">
    <source>
        <dbReference type="EMBL" id="VEL22518.1"/>
    </source>
</evidence>
<evidence type="ECO:0000256" key="3">
    <source>
        <dbReference type="ARBA" id="ARBA00009466"/>
    </source>
</evidence>
<keyword evidence="5" id="KW-0963">Cytoplasm</keyword>
<gene>
    <name evidence="8" type="ORF">PXEA_LOCUS15958</name>
</gene>